<proteinExistence type="predicted"/>
<dbReference type="EMBL" id="LR798268">
    <property type="protein sequence ID" value="CAB5219737.1"/>
    <property type="molecule type" value="Genomic_DNA"/>
</dbReference>
<dbReference type="EMBL" id="LR796152">
    <property type="protein sequence ID" value="CAB4122143.1"/>
    <property type="molecule type" value="Genomic_DNA"/>
</dbReference>
<protein>
    <submittedName>
        <fullName evidence="3">Uncharacterized protein</fullName>
    </submittedName>
</protein>
<reference evidence="3" key="1">
    <citation type="submission" date="2020-05" db="EMBL/GenBank/DDBJ databases">
        <authorList>
            <person name="Chiriac C."/>
            <person name="Salcher M."/>
            <person name="Ghai R."/>
            <person name="Kavagutti S V."/>
        </authorList>
    </citation>
    <scope>NUCLEOTIDE SEQUENCE</scope>
</reference>
<name>A0A6J7WPQ7_9CAUD</name>
<accession>A0A6J7WPQ7</accession>
<organism evidence="3">
    <name type="scientific">uncultured Caudovirales phage</name>
    <dbReference type="NCBI Taxonomy" id="2100421"/>
    <lineage>
        <taxon>Viruses</taxon>
        <taxon>Duplodnaviria</taxon>
        <taxon>Heunggongvirae</taxon>
        <taxon>Uroviricota</taxon>
        <taxon>Caudoviricetes</taxon>
        <taxon>Peduoviridae</taxon>
        <taxon>Maltschvirus</taxon>
        <taxon>Maltschvirus maltsch</taxon>
    </lineage>
</organism>
<evidence type="ECO:0000313" key="2">
    <source>
        <dbReference type="EMBL" id="CAB4123558.1"/>
    </source>
</evidence>
<gene>
    <name evidence="3" type="ORF">UFOVP220_133</name>
    <name evidence="1" type="ORF">UFOVP26_93</name>
    <name evidence="2" type="ORF">UFOVP44_4</name>
</gene>
<evidence type="ECO:0000313" key="1">
    <source>
        <dbReference type="EMBL" id="CAB4122143.1"/>
    </source>
</evidence>
<sequence length="68" mass="8021">MRLHPTLDFDTVIEERRDDYVRFQTKRTSHSWNALAQISELLKSLGDLIGNSLQSYCPFNYMELERGN</sequence>
<evidence type="ECO:0000313" key="3">
    <source>
        <dbReference type="EMBL" id="CAB5219737.1"/>
    </source>
</evidence>
<dbReference type="EMBL" id="LR796176">
    <property type="protein sequence ID" value="CAB4123558.1"/>
    <property type="molecule type" value="Genomic_DNA"/>
</dbReference>